<dbReference type="RefSeq" id="WP_337738829.1">
    <property type="nucleotide sequence ID" value="NZ_WPHR01000042.1"/>
</dbReference>
<dbReference type="SUPFAM" id="SSF143120">
    <property type="entry name" value="YefM-like"/>
    <property type="match status" value="1"/>
</dbReference>
<reference evidence="3 4" key="1">
    <citation type="submission" date="2019-12" db="EMBL/GenBank/DDBJ databases">
        <title>Whole-genome sequencing of Allorhizobium vitis.</title>
        <authorList>
            <person name="Gan H.M."/>
            <person name="Szegedi E."/>
            <person name="Burr T."/>
            <person name="Savka M.A."/>
        </authorList>
    </citation>
    <scope>NUCLEOTIDE SEQUENCE [LARGE SCALE GENOMIC DNA]</scope>
    <source>
        <strain evidence="3 4">CG516</strain>
    </source>
</reference>
<comment type="caution">
    <text evidence="3">The sequence shown here is derived from an EMBL/GenBank/DDBJ whole genome shotgun (WGS) entry which is preliminary data.</text>
</comment>
<name>A0A6L6VJV3_AGRVI</name>
<protein>
    <submittedName>
        <fullName evidence="3">Prevent-host-death family protein</fullName>
    </submittedName>
</protein>
<feature type="region of interest" description="Disordered" evidence="2">
    <location>
        <begin position="58"/>
        <end position="82"/>
    </location>
</feature>
<evidence type="ECO:0000256" key="1">
    <source>
        <dbReference type="ARBA" id="ARBA00009981"/>
    </source>
</evidence>
<evidence type="ECO:0000313" key="4">
    <source>
        <dbReference type="Proteomes" id="UP000477951"/>
    </source>
</evidence>
<organism evidence="3 4">
    <name type="scientific">Agrobacterium vitis</name>
    <name type="common">Rhizobium vitis</name>
    <dbReference type="NCBI Taxonomy" id="373"/>
    <lineage>
        <taxon>Bacteria</taxon>
        <taxon>Pseudomonadati</taxon>
        <taxon>Pseudomonadota</taxon>
        <taxon>Alphaproteobacteria</taxon>
        <taxon>Hyphomicrobiales</taxon>
        <taxon>Rhizobiaceae</taxon>
        <taxon>Rhizobium/Agrobacterium group</taxon>
        <taxon>Agrobacterium</taxon>
    </lineage>
</organism>
<dbReference type="Proteomes" id="UP000477951">
    <property type="component" value="Unassembled WGS sequence"/>
</dbReference>
<dbReference type="AlphaFoldDB" id="A0A6L6VJV3"/>
<dbReference type="InterPro" id="IPR036165">
    <property type="entry name" value="YefM-like_sf"/>
</dbReference>
<accession>A0A6L6VJV3</accession>
<evidence type="ECO:0000313" key="3">
    <source>
        <dbReference type="EMBL" id="MUZ75974.1"/>
    </source>
</evidence>
<evidence type="ECO:0000256" key="2">
    <source>
        <dbReference type="SAM" id="MobiDB-lite"/>
    </source>
</evidence>
<dbReference type="EMBL" id="WPHR01000042">
    <property type="protein sequence ID" value="MUZ75974.1"/>
    <property type="molecule type" value="Genomic_DNA"/>
</dbReference>
<gene>
    <name evidence="3" type="ORF">GOZ90_25290</name>
</gene>
<comment type="similarity">
    <text evidence="1">Belongs to the phD/YefM antitoxin family.</text>
</comment>
<sequence length="82" mass="9201">MKIRVEVTEAEERLDELIELAMRGDEIVICRDERPVARLTPVNKEISAAETLWRLAAEGRKSVPPGSTSDHSNLYDKNGVPK</sequence>
<proteinExistence type="inferred from homology"/>